<feature type="transmembrane region" description="Helical" evidence="6">
    <location>
        <begin position="243"/>
        <end position="266"/>
    </location>
</feature>
<evidence type="ECO:0000313" key="7">
    <source>
        <dbReference type="EMBL" id="KAJ9158091.1"/>
    </source>
</evidence>
<proteinExistence type="predicted"/>
<dbReference type="SMART" id="SM01417">
    <property type="entry name" value="Solute_trans_a"/>
    <property type="match status" value="1"/>
</dbReference>
<feature type="region of interest" description="Disordered" evidence="5">
    <location>
        <begin position="439"/>
        <end position="504"/>
    </location>
</feature>
<dbReference type="Pfam" id="PF03619">
    <property type="entry name" value="Solute_trans_a"/>
    <property type="match status" value="1"/>
</dbReference>
<evidence type="ECO:0000256" key="5">
    <source>
        <dbReference type="SAM" id="MobiDB-lite"/>
    </source>
</evidence>
<dbReference type="GO" id="GO:0016020">
    <property type="term" value="C:membrane"/>
    <property type="evidence" value="ECO:0007669"/>
    <property type="project" value="UniProtKB-SubCell"/>
</dbReference>
<feature type="transmembrane region" description="Helical" evidence="6">
    <location>
        <begin position="164"/>
        <end position="189"/>
    </location>
</feature>
<evidence type="ECO:0000256" key="1">
    <source>
        <dbReference type="ARBA" id="ARBA00004141"/>
    </source>
</evidence>
<gene>
    <name evidence="7" type="ORF">NKR19_g3659</name>
</gene>
<protein>
    <submittedName>
        <fullName evidence="7">DUF300-domain-containing protein</fullName>
    </submittedName>
</protein>
<dbReference type="InterPro" id="IPR005178">
    <property type="entry name" value="Ostalpha/TMEM184C"/>
</dbReference>
<comment type="subcellular location">
    <subcellularLocation>
        <location evidence="1">Membrane</location>
        <topology evidence="1">Multi-pass membrane protein</topology>
    </subcellularLocation>
</comment>
<feature type="transmembrane region" description="Helical" evidence="6">
    <location>
        <begin position="33"/>
        <end position="57"/>
    </location>
</feature>
<feature type="transmembrane region" description="Helical" evidence="6">
    <location>
        <begin position="103"/>
        <end position="123"/>
    </location>
</feature>
<feature type="transmembrane region" description="Helical" evidence="6">
    <location>
        <begin position="69"/>
        <end position="91"/>
    </location>
</feature>
<name>A0AA38VR64_9PEZI</name>
<dbReference type="EMBL" id="JANBVN010000042">
    <property type="protein sequence ID" value="KAJ9158091.1"/>
    <property type="molecule type" value="Genomic_DNA"/>
</dbReference>
<evidence type="ECO:0000256" key="2">
    <source>
        <dbReference type="ARBA" id="ARBA00022692"/>
    </source>
</evidence>
<feature type="compositionally biased region" description="Low complexity" evidence="5">
    <location>
        <begin position="524"/>
        <end position="541"/>
    </location>
</feature>
<keyword evidence="2 6" id="KW-0812">Transmembrane</keyword>
<evidence type="ECO:0000256" key="4">
    <source>
        <dbReference type="ARBA" id="ARBA00023136"/>
    </source>
</evidence>
<accession>A0AA38VR64</accession>
<keyword evidence="3 6" id="KW-1133">Transmembrane helix</keyword>
<keyword evidence="8" id="KW-1185">Reference proteome</keyword>
<feature type="transmembrane region" description="Helical" evidence="6">
    <location>
        <begin position="286"/>
        <end position="308"/>
    </location>
</feature>
<comment type="caution">
    <text evidence="7">The sequence shown here is derived from an EMBL/GenBank/DDBJ whole genome shotgun (WGS) entry which is preliminary data.</text>
</comment>
<evidence type="ECO:0000256" key="3">
    <source>
        <dbReference type="ARBA" id="ARBA00022989"/>
    </source>
</evidence>
<dbReference type="Proteomes" id="UP001174691">
    <property type="component" value="Unassembled WGS sequence"/>
</dbReference>
<sequence>MLLNATCNSTLEELRILPTSEKAIAGSLTFHQLALIIAAASTLFAIVMSFYLIMMHATHYTKPREQKHIIRILFMVPIYASASFLSLRFYWHAIYFQVLSDCYEAFAISSFFALLCHYMAPTLHEQKEFFRLMQPIRPWVWPLNWMAKCCCGQRGPWRTPQSGLTWFNIIWIGIYHYCFIRVAMTITAVGTQYFDRYCESSNSPVFGHIWVIVINAIAVTIAMYCVIQFYVQLRVPLAEHSPFLKVLAIKLVIFLSFWQTAAISVGTSTLNLVKPGDVLAYPDIKVGVPSLLLCFEMALFTLLHLWAFPYRPYLDNAKPTFYPPVGGLPPRENEHLPKQGGWLGLRALWDAVNIWDVAKAFGRGMRWLFVGVKHRHEDVSYQAARKNSVLGGGEVDMDDLGGGGGGGGKGFARVDTTYTGGGAGAKSTDHLPIATEFRRSRFGMMGNTGQQAEAAAGRERRGSDDAPGAAEHAGLIAHAQPNPHSPARVPDGEEYGGYDGAQPYHPRQQQQFQYHQPYAAPPDQQAYAAAAPQQQEQQPYAMHDRPSSLSTVEEESYSRAGSVAGQYGSGRGNPRNSTQLKFGNALWGAGPGREQGR</sequence>
<organism evidence="7 8">
    <name type="scientific">Coniochaeta hoffmannii</name>
    <dbReference type="NCBI Taxonomy" id="91930"/>
    <lineage>
        <taxon>Eukaryota</taxon>
        <taxon>Fungi</taxon>
        <taxon>Dikarya</taxon>
        <taxon>Ascomycota</taxon>
        <taxon>Pezizomycotina</taxon>
        <taxon>Sordariomycetes</taxon>
        <taxon>Sordariomycetidae</taxon>
        <taxon>Coniochaetales</taxon>
        <taxon>Coniochaetaceae</taxon>
        <taxon>Coniochaeta</taxon>
    </lineage>
</organism>
<feature type="transmembrane region" description="Helical" evidence="6">
    <location>
        <begin position="209"/>
        <end position="231"/>
    </location>
</feature>
<dbReference type="AlphaFoldDB" id="A0AA38VR64"/>
<feature type="region of interest" description="Disordered" evidence="5">
    <location>
        <begin position="524"/>
        <end position="597"/>
    </location>
</feature>
<evidence type="ECO:0000256" key="6">
    <source>
        <dbReference type="SAM" id="Phobius"/>
    </source>
</evidence>
<evidence type="ECO:0000313" key="8">
    <source>
        <dbReference type="Proteomes" id="UP001174691"/>
    </source>
</evidence>
<dbReference type="PANTHER" id="PTHR23423">
    <property type="entry name" value="ORGANIC SOLUTE TRANSPORTER-RELATED"/>
    <property type="match status" value="1"/>
</dbReference>
<keyword evidence="4 6" id="KW-0472">Membrane</keyword>
<reference evidence="7" key="1">
    <citation type="submission" date="2022-07" db="EMBL/GenBank/DDBJ databases">
        <title>Fungi with potential for degradation of polypropylene.</title>
        <authorList>
            <person name="Gostincar C."/>
        </authorList>
    </citation>
    <scope>NUCLEOTIDE SEQUENCE</scope>
    <source>
        <strain evidence="7">EXF-13287</strain>
    </source>
</reference>